<accession>A0A844KJN0</accession>
<protein>
    <submittedName>
        <fullName evidence="2">Glycosyltransferase</fullName>
    </submittedName>
</protein>
<comment type="caution">
    <text evidence="2">The sequence shown here is derived from an EMBL/GenBank/DDBJ whole genome shotgun (WGS) entry which is preliminary data.</text>
</comment>
<evidence type="ECO:0000313" key="3">
    <source>
        <dbReference type="Proteomes" id="UP000446657"/>
    </source>
</evidence>
<sequence>MQVIGVHIMKILLLEWKSYCVPDIIEAFSEAGHDVTTRTCQEMTERNNPKFEQILHKELEQHHYDIVFTFNFFPIVSQSCTHEKVLYISWVYDNPLVTLYSCTVINPYNRIFLFDYHTYEYFHTQGITTVFYLPLCANTNRLCKESVNTVVPHDISFVGSLYTEPKQRLYDKLSKIDNYSKGYLDALTMIQAHIDGDFFLEKALTDSLLSAMQKVCPVTPNRDGAETPAYIYAQYFLGRRATAIARTDILNQLSKNNDVVVYTHENCHDILPNAIYGGKIDYYDTMPSVFHNSKINLNITLKTIQTGIPLRAWDILGCGGFLLSNFQQELCEYFIPGEDFIYYESIDDATEKAAYFLTHENERKEIAHNAFEKIAASHTFHHRVQTMFDLL</sequence>
<dbReference type="Proteomes" id="UP000446657">
    <property type="component" value="Unassembled WGS sequence"/>
</dbReference>
<dbReference type="GO" id="GO:0016740">
    <property type="term" value="F:transferase activity"/>
    <property type="evidence" value="ECO:0007669"/>
    <property type="project" value="UniProtKB-KW"/>
</dbReference>
<organism evidence="2 3">
    <name type="scientific">Roseburia faecis</name>
    <dbReference type="NCBI Taxonomy" id="301302"/>
    <lineage>
        <taxon>Bacteria</taxon>
        <taxon>Bacillati</taxon>
        <taxon>Bacillota</taxon>
        <taxon>Clostridia</taxon>
        <taxon>Lachnospirales</taxon>
        <taxon>Lachnospiraceae</taxon>
        <taxon>Roseburia</taxon>
    </lineage>
</organism>
<reference evidence="2 3" key="1">
    <citation type="journal article" date="2019" name="Nat. Med.">
        <title>A library of human gut bacterial isolates paired with longitudinal multiomics data enables mechanistic microbiome research.</title>
        <authorList>
            <person name="Poyet M."/>
            <person name="Groussin M."/>
            <person name="Gibbons S.M."/>
            <person name="Avila-Pacheco J."/>
            <person name="Jiang X."/>
            <person name="Kearney S.M."/>
            <person name="Perrotta A.R."/>
            <person name="Berdy B."/>
            <person name="Zhao S."/>
            <person name="Lieberman T.D."/>
            <person name="Swanson P.K."/>
            <person name="Smith M."/>
            <person name="Roesemann S."/>
            <person name="Alexander J.E."/>
            <person name="Rich S.A."/>
            <person name="Livny J."/>
            <person name="Vlamakis H."/>
            <person name="Clish C."/>
            <person name="Bullock K."/>
            <person name="Deik A."/>
            <person name="Scott J."/>
            <person name="Pierce K.A."/>
            <person name="Xavier R.J."/>
            <person name="Alm E.J."/>
        </authorList>
    </citation>
    <scope>NUCLEOTIDE SEQUENCE [LARGE SCALE GENOMIC DNA]</scope>
    <source>
        <strain evidence="2 3">BIOML-A1</strain>
    </source>
</reference>
<dbReference type="Pfam" id="PF13524">
    <property type="entry name" value="Glyco_trans_1_2"/>
    <property type="match status" value="1"/>
</dbReference>
<dbReference type="EMBL" id="WNAL01000007">
    <property type="protein sequence ID" value="MTR80952.1"/>
    <property type="molecule type" value="Genomic_DNA"/>
</dbReference>
<gene>
    <name evidence="2" type="ORF">GMD30_04340</name>
</gene>
<proteinExistence type="predicted"/>
<evidence type="ECO:0000313" key="2">
    <source>
        <dbReference type="EMBL" id="MTR80952.1"/>
    </source>
</evidence>
<dbReference type="InterPro" id="IPR055259">
    <property type="entry name" value="YkvP/CgeB_Glyco_trans-like"/>
</dbReference>
<dbReference type="AlphaFoldDB" id="A0A844KJN0"/>
<feature type="domain" description="Spore protein YkvP/CgeB glycosyl transferase-like" evidence="1">
    <location>
        <begin position="249"/>
        <end position="388"/>
    </location>
</feature>
<evidence type="ECO:0000259" key="1">
    <source>
        <dbReference type="Pfam" id="PF13524"/>
    </source>
</evidence>
<name>A0A844KJN0_9FIRM</name>
<keyword evidence="2" id="KW-0808">Transferase</keyword>